<evidence type="ECO:0000259" key="2">
    <source>
        <dbReference type="Pfam" id="PF24351"/>
    </source>
</evidence>
<evidence type="ECO:0000256" key="1">
    <source>
        <dbReference type="SAM" id="MobiDB-lite"/>
    </source>
</evidence>
<dbReference type="EMBL" id="BMPF01000003">
    <property type="protein sequence ID" value="GGL37860.1"/>
    <property type="molecule type" value="Genomic_DNA"/>
</dbReference>
<organism evidence="3 4">
    <name type="scientific">Halarchaeum grantii</name>
    <dbReference type="NCBI Taxonomy" id="1193105"/>
    <lineage>
        <taxon>Archaea</taxon>
        <taxon>Methanobacteriati</taxon>
        <taxon>Methanobacteriota</taxon>
        <taxon>Stenosarchaea group</taxon>
        <taxon>Halobacteria</taxon>
        <taxon>Halobacteriales</taxon>
        <taxon>Halobacteriaceae</taxon>
    </lineage>
</organism>
<protein>
    <recommendedName>
        <fullName evidence="2">DUF7511 domain-containing protein</fullName>
    </recommendedName>
</protein>
<accession>A0A830EWX0</accession>
<keyword evidence="4" id="KW-1185">Reference proteome</keyword>
<dbReference type="AlphaFoldDB" id="A0A830EWX0"/>
<feature type="region of interest" description="Disordered" evidence="1">
    <location>
        <begin position="40"/>
        <end position="59"/>
    </location>
</feature>
<reference evidence="3 4" key="1">
    <citation type="journal article" date="2019" name="Int. J. Syst. Evol. Microbiol.">
        <title>The Global Catalogue of Microorganisms (GCM) 10K type strain sequencing project: providing services to taxonomists for standard genome sequencing and annotation.</title>
        <authorList>
            <consortium name="The Broad Institute Genomics Platform"/>
            <consortium name="The Broad Institute Genome Sequencing Center for Infectious Disease"/>
            <person name="Wu L."/>
            <person name="Ma J."/>
        </authorList>
    </citation>
    <scope>NUCLEOTIDE SEQUENCE [LARGE SCALE GENOMIC DNA]</scope>
    <source>
        <strain evidence="3 4">JCM 19585</strain>
    </source>
</reference>
<dbReference type="Pfam" id="PF24351">
    <property type="entry name" value="DUF7511"/>
    <property type="match status" value="1"/>
</dbReference>
<gene>
    <name evidence="3" type="ORF">GCM10009037_21840</name>
</gene>
<comment type="caution">
    <text evidence="3">The sequence shown here is derived from an EMBL/GenBank/DDBJ whole genome shotgun (WGS) entry which is preliminary data.</text>
</comment>
<evidence type="ECO:0000313" key="4">
    <source>
        <dbReference type="Proteomes" id="UP000628840"/>
    </source>
</evidence>
<name>A0A830EWX0_9EURY</name>
<evidence type="ECO:0000313" key="3">
    <source>
        <dbReference type="EMBL" id="GGL37860.1"/>
    </source>
</evidence>
<proteinExistence type="predicted"/>
<dbReference type="Proteomes" id="UP000628840">
    <property type="component" value="Unassembled WGS sequence"/>
</dbReference>
<sequence length="59" mass="6196">MNTFGRMPTPPPDADDAARTHATCATGLLAHVEATEDGPDACTLFPADPDDPLTEWLSA</sequence>
<dbReference type="InterPro" id="IPR055933">
    <property type="entry name" value="DUF7511"/>
</dbReference>
<feature type="domain" description="DUF7511" evidence="2">
    <location>
        <begin position="28"/>
        <end position="59"/>
    </location>
</feature>